<dbReference type="NCBIfam" id="TIGR01868">
    <property type="entry name" value="casD_Cas5e"/>
    <property type="match status" value="1"/>
</dbReference>
<dbReference type="InterPro" id="IPR013422">
    <property type="entry name" value="CRISPR-assoc_prot_Cas5_N"/>
</dbReference>
<dbReference type="GO" id="GO:0043571">
    <property type="term" value="P:maintenance of CRISPR repeat elements"/>
    <property type="evidence" value="ECO:0007669"/>
    <property type="project" value="InterPro"/>
</dbReference>
<keyword evidence="3" id="KW-1185">Reference proteome</keyword>
<evidence type="ECO:0000313" key="2">
    <source>
        <dbReference type="EMBL" id="QAZ66790.1"/>
    </source>
</evidence>
<name>A0A4P6HLJ2_9BACT</name>
<organism evidence="2 3">
    <name type="scientific">Solidesulfovibrio carbinolicus</name>
    <dbReference type="NCBI Taxonomy" id="296842"/>
    <lineage>
        <taxon>Bacteria</taxon>
        <taxon>Pseudomonadati</taxon>
        <taxon>Thermodesulfobacteriota</taxon>
        <taxon>Desulfovibrionia</taxon>
        <taxon>Desulfovibrionales</taxon>
        <taxon>Desulfovibrionaceae</taxon>
        <taxon>Solidesulfovibrio</taxon>
    </lineage>
</organism>
<dbReference type="Proteomes" id="UP000293296">
    <property type="component" value="Chromosome"/>
</dbReference>
<dbReference type="KEGG" id="dcb:C3Y92_05840"/>
<dbReference type="NCBIfam" id="TIGR02593">
    <property type="entry name" value="CRISPR_cas5"/>
    <property type="match status" value="1"/>
</dbReference>
<dbReference type="InterPro" id="IPR021124">
    <property type="entry name" value="CRISPR-assoc_prot_Cas5"/>
</dbReference>
<dbReference type="OrthoDB" id="5704083at2"/>
<evidence type="ECO:0000313" key="3">
    <source>
        <dbReference type="Proteomes" id="UP000293296"/>
    </source>
</evidence>
<evidence type="ECO:0000256" key="1">
    <source>
        <dbReference type="ARBA" id="ARBA00023118"/>
    </source>
</evidence>
<dbReference type="Pfam" id="PF09704">
    <property type="entry name" value="Cas_Cas5d"/>
    <property type="match status" value="1"/>
</dbReference>
<gene>
    <name evidence="2" type="primary">cas5e</name>
    <name evidence="2" type="ORF">C3Y92_05840</name>
</gene>
<dbReference type="InterPro" id="IPR010147">
    <property type="entry name" value="CRISPR-assoc_prot_CasD"/>
</dbReference>
<dbReference type="GO" id="GO:0051607">
    <property type="term" value="P:defense response to virus"/>
    <property type="evidence" value="ECO:0007669"/>
    <property type="project" value="UniProtKB-KW"/>
</dbReference>
<dbReference type="CDD" id="cd09756">
    <property type="entry name" value="Cas5_I-E"/>
    <property type="match status" value="1"/>
</dbReference>
<dbReference type="AlphaFoldDB" id="A0A4P6HLJ2"/>
<protein>
    <submittedName>
        <fullName evidence="2">Type I-E CRISPR-associated protein Cas5/CasD</fullName>
    </submittedName>
</protein>
<dbReference type="GO" id="GO:0003723">
    <property type="term" value="F:RNA binding"/>
    <property type="evidence" value="ECO:0007669"/>
    <property type="project" value="InterPro"/>
</dbReference>
<dbReference type="Gene3D" id="3.30.70.2660">
    <property type="match status" value="1"/>
</dbReference>
<keyword evidence="1" id="KW-0051">Antiviral defense</keyword>
<dbReference type="EMBL" id="CP026538">
    <property type="protein sequence ID" value="QAZ66790.1"/>
    <property type="molecule type" value="Genomic_DNA"/>
</dbReference>
<sequence length="266" mass="28887">MARYLTFQLYGMLAAYGLVAVGEVRPSASLPTRSAVFGLLAACLGIRRHEETRLAALSDGYALAVRVDAPGTQLLDYHTIQTPPEKSKRVYRTRADELGGLLGIDEPPYTVLSRRGYLCDAHFTACLTPAAKPSTGPAAPHSLEELAEALRRPVLPPYLGRKCCPPSLPFAPRVGDYDNLEAALADYPLSRLAFPTGRKPSTPAVVYADNNDALTLEKVTNRPLVRDRTVQHGRRLFEERRAVAGVTAPGVVTPRDKDKEAGHVSC</sequence>
<accession>A0A4P6HLJ2</accession>
<dbReference type="RefSeq" id="WP_129350561.1">
    <property type="nucleotide sequence ID" value="NZ_CP026538.1"/>
</dbReference>
<reference evidence="2 3" key="1">
    <citation type="submission" date="2018-02" db="EMBL/GenBank/DDBJ databases">
        <title>Genome sequence of Desulfovibrio carbinolicus DSM 3852.</title>
        <authorList>
            <person name="Wilbanks E."/>
            <person name="Skennerton C.T."/>
            <person name="Orphan V.J."/>
        </authorList>
    </citation>
    <scope>NUCLEOTIDE SEQUENCE [LARGE SCALE GENOMIC DNA]</scope>
    <source>
        <strain evidence="2 3">DSM 3852</strain>
    </source>
</reference>
<proteinExistence type="predicted"/>